<dbReference type="EMBL" id="JARJCM010000430">
    <property type="protein sequence ID" value="KAJ7017119.1"/>
    <property type="molecule type" value="Genomic_DNA"/>
</dbReference>
<reference evidence="3" key="1">
    <citation type="submission" date="2023-03" db="EMBL/GenBank/DDBJ databases">
        <title>Massive genome expansion in bonnet fungi (Mycena s.s.) driven by repeated elements and novel gene families across ecological guilds.</title>
        <authorList>
            <consortium name="Lawrence Berkeley National Laboratory"/>
            <person name="Harder C.B."/>
            <person name="Miyauchi S."/>
            <person name="Viragh M."/>
            <person name="Kuo A."/>
            <person name="Thoen E."/>
            <person name="Andreopoulos B."/>
            <person name="Lu D."/>
            <person name="Skrede I."/>
            <person name="Drula E."/>
            <person name="Henrissat B."/>
            <person name="Morin E."/>
            <person name="Kohler A."/>
            <person name="Barry K."/>
            <person name="LaButti K."/>
            <person name="Morin E."/>
            <person name="Salamov A."/>
            <person name="Lipzen A."/>
            <person name="Mereny Z."/>
            <person name="Hegedus B."/>
            <person name="Baldrian P."/>
            <person name="Stursova M."/>
            <person name="Weitz H."/>
            <person name="Taylor A."/>
            <person name="Grigoriev I.V."/>
            <person name="Nagy L.G."/>
            <person name="Martin F."/>
            <person name="Kauserud H."/>
        </authorList>
    </citation>
    <scope>NUCLEOTIDE SEQUENCE</scope>
    <source>
        <strain evidence="3">CBHHK200</strain>
    </source>
</reference>
<name>A0AAD6RXD7_9AGAR</name>
<keyword evidence="2" id="KW-0067">ATP-binding</keyword>
<dbReference type="Proteomes" id="UP001218188">
    <property type="component" value="Unassembled WGS sequence"/>
</dbReference>
<keyword evidence="1" id="KW-0547">Nucleotide-binding</keyword>
<keyword evidence="4" id="KW-1185">Reference proteome</keyword>
<evidence type="ECO:0000256" key="2">
    <source>
        <dbReference type="ARBA" id="ARBA00022840"/>
    </source>
</evidence>
<dbReference type="SUPFAM" id="SSF54585">
    <property type="entry name" value="Cdc48 domain 2-like"/>
    <property type="match status" value="1"/>
</dbReference>
<proteinExistence type="predicted"/>
<comment type="caution">
    <text evidence="3">The sequence shown here is derived from an EMBL/GenBank/DDBJ whole genome shotgun (WGS) entry which is preliminary data.</text>
</comment>
<gene>
    <name evidence="3" type="ORF">C8F04DRAFT_1279950</name>
</gene>
<dbReference type="AlphaFoldDB" id="A0AAD6RXD7"/>
<evidence type="ECO:0000313" key="3">
    <source>
        <dbReference type="EMBL" id="KAJ7017119.1"/>
    </source>
</evidence>
<dbReference type="InterPro" id="IPR029067">
    <property type="entry name" value="CDC48_domain_2-like_sf"/>
</dbReference>
<dbReference type="GO" id="GO:0005524">
    <property type="term" value="F:ATP binding"/>
    <property type="evidence" value="ECO:0007669"/>
    <property type="project" value="UniProtKB-KW"/>
</dbReference>
<dbReference type="Gene3D" id="3.10.330.10">
    <property type="match status" value="1"/>
</dbReference>
<accession>A0AAD6RXD7</accession>
<protein>
    <submittedName>
        <fullName evidence="3">Uncharacterized protein</fullName>
    </submittedName>
</protein>
<sequence length="119" mass="12993">MPSCSKVTWRNNLRVKPGGLVNVHACLVIKYPKHVHILPSDDSIEDLSGNIFDVYVKPFFLEVAAQADGPNPPPRGILTFGPSGTGPEIIGKMAGESNLWKAFEETEKDSPLLSLTQLH</sequence>
<evidence type="ECO:0000256" key="1">
    <source>
        <dbReference type="ARBA" id="ARBA00022741"/>
    </source>
</evidence>
<evidence type="ECO:0000313" key="4">
    <source>
        <dbReference type="Proteomes" id="UP001218188"/>
    </source>
</evidence>
<organism evidence="3 4">
    <name type="scientific">Mycena alexandri</name>
    <dbReference type="NCBI Taxonomy" id="1745969"/>
    <lineage>
        <taxon>Eukaryota</taxon>
        <taxon>Fungi</taxon>
        <taxon>Dikarya</taxon>
        <taxon>Basidiomycota</taxon>
        <taxon>Agaricomycotina</taxon>
        <taxon>Agaricomycetes</taxon>
        <taxon>Agaricomycetidae</taxon>
        <taxon>Agaricales</taxon>
        <taxon>Marasmiineae</taxon>
        <taxon>Mycenaceae</taxon>
        <taxon>Mycena</taxon>
    </lineage>
</organism>